<protein>
    <recommendedName>
        <fullName evidence="15">Fungalysin metallopeptidase (M36)</fullName>
    </recommendedName>
</protein>
<dbReference type="GO" id="GO:0005615">
    <property type="term" value="C:extracellular space"/>
    <property type="evidence" value="ECO:0007669"/>
    <property type="project" value="InterPro"/>
</dbReference>
<evidence type="ECO:0000256" key="9">
    <source>
        <dbReference type="ARBA" id="ARBA00023049"/>
    </source>
</evidence>
<comment type="similarity">
    <text evidence="3">Belongs to the peptidase M36 family.</text>
</comment>
<dbReference type="GO" id="GO:0004222">
    <property type="term" value="F:metalloendopeptidase activity"/>
    <property type="evidence" value="ECO:0007669"/>
    <property type="project" value="InterPro"/>
</dbReference>
<keyword evidence="6" id="KW-0479">Metal-binding</keyword>
<dbReference type="GO" id="GO:0008270">
    <property type="term" value="F:zinc ion binding"/>
    <property type="evidence" value="ECO:0007669"/>
    <property type="project" value="InterPro"/>
</dbReference>
<sequence>MRPPQRRVARVTWQVAFVVGVPALAFASAVAPIAAADGADGARFAGAEPSVVRALDRPRVSEDFDVRHGRLAPSADQRRAVERLEATVRWTRFGTAAVLTRVDGPLASGVPGSPAQAARRFLAQNRVLFRMSQARVGSLELLQDAALTDGGAASRSEPVLLAAPSSAPGSGSRAHVVVFRERFGGLPAAAGGLVTVAVAGDEIVYVTSSAYGDAPTPARARLSPVTAWLAAAAAAGRPVSKEAVGPVATATDPRQWTTFSVTGLAQLQQVRLVGVGVPHQGARPAYEANVVDVQDGTALASTSFVDAVTGRVLVRHNRVDHLLGPGRPLWRPSGAAAPPDAEPATESACLPGCGILVQPEAAVPAWHALGDSDALAVPGVLAAPDLDHNGTADNNTAHTIPAWDSPFAPVMARPARPRAPTGATSPAPPLSAALAPSSAPASASGPASEPSLAPSVRFTDTWRTSRCDTSVLEPGGNDVGAAVANVFTLHTRLHDWTYRLGFTEDRHNLQEENGSAGGLDGDREVGYVQADAVSGGYPTYQGRNDANQVTLQDGLPGVSNHYLFQPVAGQWYGPCVDGAFDASVVAHEYAHAVTNRLVGGPDSGITSAQGRAVAEGWSDVLAAEYLLEEDGRADTTAPTIGAYVAGNSARGVRNYRLDANPLNYGNVGYDPAGGLGADGEIWAAVNWDVRRALVEKYDDVAPSGDPDLQRRCADGALPAASCPGNRRWIQLVLDSLLLQQSNVSMLDARDALLAADRLRFGGANLEDLWEVFAARGMGAHATPQVGSRRGQPDFTVPEFVRSSRAHGRLAIGVISRPLGHPIANARIYVGRFADPSTPIADTDPATPLDDTMRLLPGRYELTWSAPGFGMGRASVSVASYRTRYLTLFLSRNLASRSNGARIVERAGPQVAGSGPQRAAVLDDHESTGWSVAGRTPNARGTTVTVDLAGTAPRWVRSVRISAVTADRFAALRGFAVETCTTRADAPCDQPRGRWHRTFTSPPRAFPATRPWPVTTDLTFRDFDIPDTRATHLRLVVLDTQCTGNPVYQGEQESDPLATSDCHTSAQVGRVALAELMVYGSDARSRRAPTSSAVWD</sequence>
<comment type="subcellular location">
    <subcellularLocation>
        <location evidence="2">Secreted</location>
    </subcellularLocation>
</comment>
<keyword evidence="4" id="KW-0964">Secreted</keyword>
<reference evidence="13" key="1">
    <citation type="submission" date="2020-10" db="EMBL/GenBank/DDBJ databases">
        <title>Sequencing the genomes of 1000 actinobacteria strains.</title>
        <authorList>
            <person name="Klenk H.-P."/>
        </authorList>
    </citation>
    <scope>NUCLEOTIDE SEQUENCE</scope>
    <source>
        <strain evidence="13">DSM 45354</strain>
    </source>
</reference>
<feature type="compositionally biased region" description="Low complexity" evidence="11">
    <location>
        <begin position="332"/>
        <end position="345"/>
    </location>
</feature>
<keyword evidence="12" id="KW-0732">Signal</keyword>
<keyword evidence="9" id="KW-0482">Metalloprotease</keyword>
<proteinExistence type="inferred from homology"/>
<keyword evidence="8" id="KW-0862">Zinc</keyword>
<dbReference type="EMBL" id="JADBEM010000001">
    <property type="protein sequence ID" value="MBE1608740.1"/>
    <property type="molecule type" value="Genomic_DNA"/>
</dbReference>
<dbReference type="Gene3D" id="1.10.390.10">
    <property type="entry name" value="Neutral Protease Domain 2"/>
    <property type="match status" value="1"/>
</dbReference>
<dbReference type="InterPro" id="IPR001842">
    <property type="entry name" value="Peptidase_M36"/>
</dbReference>
<keyword evidence="10" id="KW-0865">Zymogen</keyword>
<feature type="chain" id="PRO_5038802148" description="Fungalysin metallopeptidase (M36)" evidence="12">
    <location>
        <begin position="28"/>
        <end position="1095"/>
    </location>
</feature>
<evidence type="ECO:0000256" key="3">
    <source>
        <dbReference type="ARBA" id="ARBA00006006"/>
    </source>
</evidence>
<dbReference type="SUPFAM" id="SSF55486">
    <property type="entry name" value="Metalloproteases ('zincins'), catalytic domain"/>
    <property type="match status" value="1"/>
</dbReference>
<evidence type="ECO:0000313" key="13">
    <source>
        <dbReference type="EMBL" id="MBE1608740.1"/>
    </source>
</evidence>
<evidence type="ECO:0000256" key="2">
    <source>
        <dbReference type="ARBA" id="ARBA00004613"/>
    </source>
</evidence>
<keyword evidence="7" id="KW-0378">Hydrolase</keyword>
<evidence type="ECO:0000256" key="11">
    <source>
        <dbReference type="SAM" id="MobiDB-lite"/>
    </source>
</evidence>
<dbReference type="PANTHER" id="PTHR33478:SF1">
    <property type="entry name" value="EXTRACELLULAR METALLOPROTEINASE MEP"/>
    <property type="match status" value="1"/>
</dbReference>
<dbReference type="Pfam" id="PF02128">
    <property type="entry name" value="Peptidase_M36"/>
    <property type="match status" value="1"/>
</dbReference>
<accession>A0A927N569</accession>
<comment type="cofactor">
    <cofactor evidence="1">
        <name>Zn(2+)</name>
        <dbReference type="ChEBI" id="CHEBI:29105"/>
    </cofactor>
</comment>
<organism evidence="13 14">
    <name type="scientific">Actinopolymorpha pittospori</name>
    <dbReference type="NCBI Taxonomy" id="648752"/>
    <lineage>
        <taxon>Bacteria</taxon>
        <taxon>Bacillati</taxon>
        <taxon>Actinomycetota</taxon>
        <taxon>Actinomycetes</taxon>
        <taxon>Propionibacteriales</taxon>
        <taxon>Actinopolymorphaceae</taxon>
        <taxon>Actinopolymorpha</taxon>
    </lineage>
</organism>
<dbReference type="Gene3D" id="3.10.170.10">
    <property type="match status" value="1"/>
</dbReference>
<dbReference type="InterPro" id="IPR027268">
    <property type="entry name" value="Peptidase_M4/M1_CTD_sf"/>
</dbReference>
<evidence type="ECO:0000256" key="10">
    <source>
        <dbReference type="ARBA" id="ARBA00023145"/>
    </source>
</evidence>
<keyword evidence="5" id="KW-0645">Protease</keyword>
<dbReference type="InterPro" id="IPR050371">
    <property type="entry name" value="Fungal_virulence_M36"/>
</dbReference>
<keyword evidence="14" id="KW-1185">Reference proteome</keyword>
<feature type="region of interest" description="Disordered" evidence="11">
    <location>
        <begin position="325"/>
        <end position="345"/>
    </location>
</feature>
<evidence type="ECO:0008006" key="15">
    <source>
        <dbReference type="Google" id="ProtNLM"/>
    </source>
</evidence>
<dbReference type="Proteomes" id="UP000638648">
    <property type="component" value="Unassembled WGS sequence"/>
</dbReference>
<evidence type="ECO:0000256" key="6">
    <source>
        <dbReference type="ARBA" id="ARBA00022723"/>
    </source>
</evidence>
<feature type="compositionally biased region" description="Low complexity" evidence="11">
    <location>
        <begin position="412"/>
        <end position="455"/>
    </location>
</feature>
<evidence type="ECO:0000313" key="14">
    <source>
        <dbReference type="Proteomes" id="UP000638648"/>
    </source>
</evidence>
<dbReference type="PANTHER" id="PTHR33478">
    <property type="entry name" value="EXTRACELLULAR METALLOPROTEINASE MEP"/>
    <property type="match status" value="1"/>
</dbReference>
<evidence type="ECO:0000256" key="12">
    <source>
        <dbReference type="SAM" id="SignalP"/>
    </source>
</evidence>
<feature type="signal peptide" evidence="12">
    <location>
        <begin position="1"/>
        <end position="27"/>
    </location>
</feature>
<feature type="region of interest" description="Disordered" evidence="11">
    <location>
        <begin position="410"/>
        <end position="457"/>
    </location>
</feature>
<evidence type="ECO:0000256" key="4">
    <source>
        <dbReference type="ARBA" id="ARBA00022525"/>
    </source>
</evidence>
<evidence type="ECO:0000256" key="5">
    <source>
        <dbReference type="ARBA" id="ARBA00022670"/>
    </source>
</evidence>
<name>A0A927N569_9ACTN</name>
<comment type="caution">
    <text evidence="13">The sequence shown here is derived from an EMBL/GenBank/DDBJ whole genome shotgun (WGS) entry which is preliminary data.</text>
</comment>
<dbReference type="GO" id="GO:0006508">
    <property type="term" value="P:proteolysis"/>
    <property type="evidence" value="ECO:0007669"/>
    <property type="project" value="UniProtKB-KW"/>
</dbReference>
<evidence type="ECO:0000256" key="7">
    <source>
        <dbReference type="ARBA" id="ARBA00022801"/>
    </source>
</evidence>
<gene>
    <name evidence="13" type="ORF">HEB94_005588</name>
</gene>
<dbReference type="AlphaFoldDB" id="A0A927N569"/>
<dbReference type="RefSeq" id="WP_192752459.1">
    <property type="nucleotide sequence ID" value="NZ_JADBEM010000001.1"/>
</dbReference>
<evidence type="ECO:0000256" key="8">
    <source>
        <dbReference type="ARBA" id="ARBA00022833"/>
    </source>
</evidence>
<evidence type="ECO:0000256" key="1">
    <source>
        <dbReference type="ARBA" id="ARBA00001947"/>
    </source>
</evidence>